<keyword evidence="5" id="KW-1185">Reference proteome</keyword>
<dbReference type="InterPro" id="IPR000719">
    <property type="entry name" value="Prot_kinase_dom"/>
</dbReference>
<dbReference type="PROSITE" id="PS00108">
    <property type="entry name" value="PROTEIN_KINASE_ST"/>
    <property type="match status" value="1"/>
</dbReference>
<proteinExistence type="predicted"/>
<dbReference type="SMART" id="SM00220">
    <property type="entry name" value="S_TKc"/>
    <property type="match status" value="1"/>
</dbReference>
<comment type="caution">
    <text evidence="4">The sequence shown here is derived from an EMBL/GenBank/DDBJ whole genome shotgun (WGS) entry which is preliminary data.</text>
</comment>
<dbReference type="CDD" id="cd00180">
    <property type="entry name" value="PKc"/>
    <property type="match status" value="1"/>
</dbReference>
<feature type="compositionally biased region" description="Basic and acidic residues" evidence="2">
    <location>
        <begin position="313"/>
        <end position="331"/>
    </location>
</feature>
<dbReference type="PROSITE" id="PS50011">
    <property type="entry name" value="PROTEIN_KINASE_DOM"/>
    <property type="match status" value="2"/>
</dbReference>
<dbReference type="InterPro" id="IPR050235">
    <property type="entry name" value="CK1_Ser-Thr_kinase"/>
</dbReference>
<name>A0ABR2IBZ9_9EUKA</name>
<dbReference type="Gene3D" id="1.10.510.10">
    <property type="entry name" value="Transferase(Phosphotransferase) domain 1"/>
    <property type="match status" value="2"/>
</dbReference>
<gene>
    <name evidence="4" type="ORF">M9Y10_012229</name>
</gene>
<evidence type="ECO:0000313" key="5">
    <source>
        <dbReference type="Proteomes" id="UP001470230"/>
    </source>
</evidence>
<dbReference type="InterPro" id="IPR008271">
    <property type="entry name" value="Ser/Thr_kinase_AS"/>
</dbReference>
<dbReference type="Proteomes" id="UP001470230">
    <property type="component" value="Unassembled WGS sequence"/>
</dbReference>
<organism evidence="4 5">
    <name type="scientific">Tritrichomonas musculus</name>
    <dbReference type="NCBI Taxonomy" id="1915356"/>
    <lineage>
        <taxon>Eukaryota</taxon>
        <taxon>Metamonada</taxon>
        <taxon>Parabasalia</taxon>
        <taxon>Tritrichomonadida</taxon>
        <taxon>Tritrichomonadidae</taxon>
        <taxon>Tritrichomonas</taxon>
    </lineage>
</organism>
<dbReference type="Pfam" id="PF00069">
    <property type="entry name" value="Pkinase"/>
    <property type="match status" value="2"/>
</dbReference>
<dbReference type="SUPFAM" id="SSF56112">
    <property type="entry name" value="Protein kinase-like (PK-like)"/>
    <property type="match status" value="2"/>
</dbReference>
<accession>A0ABR2IBZ9</accession>
<dbReference type="EMBL" id="JAPFFF010000018">
    <property type="protein sequence ID" value="KAK8860564.1"/>
    <property type="molecule type" value="Genomic_DNA"/>
</dbReference>
<evidence type="ECO:0000256" key="1">
    <source>
        <dbReference type="ARBA" id="ARBA00012513"/>
    </source>
</evidence>
<reference evidence="4 5" key="1">
    <citation type="submission" date="2024-04" db="EMBL/GenBank/DDBJ databases">
        <title>Tritrichomonas musculus Genome.</title>
        <authorList>
            <person name="Alves-Ferreira E."/>
            <person name="Grigg M."/>
            <person name="Lorenzi H."/>
            <person name="Galac M."/>
        </authorList>
    </citation>
    <scope>NUCLEOTIDE SEQUENCE [LARGE SCALE GENOMIC DNA]</scope>
    <source>
        <strain evidence="4 5">EAF2021</strain>
    </source>
</reference>
<dbReference type="InterPro" id="IPR011009">
    <property type="entry name" value="Kinase-like_dom_sf"/>
</dbReference>
<protein>
    <recommendedName>
        <fullName evidence="1">non-specific serine/threonine protein kinase</fullName>
        <ecNumber evidence="1">2.7.11.1</ecNumber>
    </recommendedName>
</protein>
<feature type="domain" description="Protein kinase" evidence="3">
    <location>
        <begin position="363"/>
        <end position="528"/>
    </location>
</feature>
<dbReference type="EC" id="2.7.11.1" evidence="1"/>
<sequence>MTQNSKKSHILPNKTKIDHYIIDSHIGHDSNGEIYTVYDERHEGPWAMKVEMKNNKKHSLTEEIQCLQILRGSPMFPEYICNGETNELKYFIMELLGPPILLIRRSLPDLRFTQLTVTIMAKEMLKCIEELHKRGYIHRNIKPGHFLIRPNRQNPVVLIDFSSSRRYTDIKTGNLLPPRPNPGFSGSCSFSSMYAHEGKELGRRDDIFSWIFTVIQMVDKRLPWPGHKDPEKTYKIKQQIRPYDLCRSLPRVFTTIYIKTLGYLFEDEPDYQNFYKLLDKVIQDLGGYEKPFDWELLSPDVISHISSIPLDMDSSKSPRKNSKDKEKTLSKEKITDNEVFECSRTGKNDNNYFIDENEESMFHTIIGQIGEGSASFTYKVIDKQTKTPMCKKVLKYKEGQTTIKDAKRAIQEFEILYKISHPCICEALRINTSETLEVVNKKGEKQNITTIAIFLEYLEYGLNEVLKKEINNTLKVRIILDIVHAMNYLHKHGMIHRDLKIENIMLNEFFETKLVDFGLIKITESTSF</sequence>
<evidence type="ECO:0000256" key="2">
    <source>
        <dbReference type="SAM" id="MobiDB-lite"/>
    </source>
</evidence>
<evidence type="ECO:0000313" key="4">
    <source>
        <dbReference type="EMBL" id="KAK8860564.1"/>
    </source>
</evidence>
<feature type="domain" description="Protein kinase" evidence="3">
    <location>
        <begin position="20"/>
        <end position="282"/>
    </location>
</feature>
<feature type="region of interest" description="Disordered" evidence="2">
    <location>
        <begin position="312"/>
        <end position="331"/>
    </location>
</feature>
<evidence type="ECO:0000259" key="3">
    <source>
        <dbReference type="PROSITE" id="PS50011"/>
    </source>
</evidence>
<dbReference type="PANTHER" id="PTHR11909">
    <property type="entry name" value="CASEIN KINASE-RELATED"/>
    <property type="match status" value="1"/>
</dbReference>